<keyword evidence="4" id="KW-1185">Reference proteome</keyword>
<dbReference type="OrthoDB" id="9768183at2"/>
<dbReference type="PANTHER" id="PTHR35936">
    <property type="entry name" value="MEMBRANE-BOUND LYTIC MUREIN TRANSGLYCOSYLASE F"/>
    <property type="match status" value="1"/>
</dbReference>
<dbReference type="InterPro" id="IPR001638">
    <property type="entry name" value="Solute-binding_3/MltF_N"/>
</dbReference>
<sequence>MAGAATASAALVGCSRTDTAGGDAGGDGNLLEQARERGYLTVGFAGEAPYAFKDGGDLTGQAPAVHGEIWKALGIDELRGVQVGFGQLIPGLNAKRFDAVAAGMFILPDRCAQAQFSAPVYVAPQAFLVPEGNPEQLTDYKSVADAGVTLGVLPGAVEGIHARELGVTELVEIASQRDALSALKAGRIKAFALTSISLRNMLDQEQDAKLTLTEPFTPVIDGKEQIGAGAAVFRKDSTDLRDAFNGELAKLRESGRLLELIQPFGFGPETIPPADLTTEQLCQG</sequence>
<feature type="domain" description="Solute-binding protein family 3/N-terminal" evidence="2">
    <location>
        <begin position="39"/>
        <end position="268"/>
    </location>
</feature>
<dbReference type="Proteomes" id="UP000198937">
    <property type="component" value="Unassembled WGS sequence"/>
</dbReference>
<evidence type="ECO:0000256" key="1">
    <source>
        <dbReference type="ARBA" id="ARBA00022729"/>
    </source>
</evidence>
<reference evidence="3 4" key="1">
    <citation type="submission" date="2016-06" db="EMBL/GenBank/DDBJ databases">
        <authorList>
            <person name="Kjaerup R.B."/>
            <person name="Dalgaard T.S."/>
            <person name="Juul-Madsen H.R."/>
        </authorList>
    </citation>
    <scope>NUCLEOTIDE SEQUENCE [LARGE SCALE GENOMIC DNA]</scope>
    <source>
        <strain evidence="3 4">DSM 45577</strain>
    </source>
</reference>
<evidence type="ECO:0000313" key="4">
    <source>
        <dbReference type="Proteomes" id="UP000198937"/>
    </source>
</evidence>
<dbReference type="Gene3D" id="3.40.190.10">
    <property type="entry name" value="Periplasmic binding protein-like II"/>
    <property type="match status" value="2"/>
</dbReference>
<dbReference type="SUPFAM" id="SSF53850">
    <property type="entry name" value="Periplasmic binding protein-like II"/>
    <property type="match status" value="1"/>
</dbReference>
<dbReference type="STRING" id="683228.GA0070617_4893"/>
<keyword evidence="1" id="KW-0732">Signal</keyword>
<name>A0A1C6V837_9ACTN</name>
<accession>A0A1C6V837</accession>
<organism evidence="3 4">
    <name type="scientific">Micromonospora yangpuensis</name>
    <dbReference type="NCBI Taxonomy" id="683228"/>
    <lineage>
        <taxon>Bacteria</taxon>
        <taxon>Bacillati</taxon>
        <taxon>Actinomycetota</taxon>
        <taxon>Actinomycetes</taxon>
        <taxon>Micromonosporales</taxon>
        <taxon>Micromonosporaceae</taxon>
        <taxon>Micromonospora</taxon>
    </lineage>
</organism>
<dbReference type="EMBL" id="FMIA01000002">
    <property type="protein sequence ID" value="SCL62317.1"/>
    <property type="molecule type" value="Genomic_DNA"/>
</dbReference>
<dbReference type="GO" id="GO:0033294">
    <property type="term" value="F:ectoine binding"/>
    <property type="evidence" value="ECO:0007669"/>
    <property type="project" value="InterPro"/>
</dbReference>
<evidence type="ECO:0000259" key="2">
    <source>
        <dbReference type="SMART" id="SM00062"/>
    </source>
</evidence>
<dbReference type="NCBIfam" id="TIGR02995">
    <property type="entry name" value="ectoine_ehuB"/>
    <property type="match status" value="1"/>
</dbReference>
<dbReference type="AlphaFoldDB" id="A0A1C6V837"/>
<evidence type="ECO:0000313" key="3">
    <source>
        <dbReference type="EMBL" id="SCL62317.1"/>
    </source>
</evidence>
<dbReference type="Pfam" id="PF00497">
    <property type="entry name" value="SBP_bac_3"/>
    <property type="match status" value="1"/>
</dbReference>
<gene>
    <name evidence="3" type="ORF">GA0070617_4893</name>
</gene>
<protein>
    <submittedName>
        <fullName evidence="3">Amino acid ABC transporter substrate-binding protein, PAAT family</fullName>
    </submittedName>
</protein>
<dbReference type="SMART" id="SM00062">
    <property type="entry name" value="PBPb"/>
    <property type="match status" value="1"/>
</dbReference>
<dbReference type="GO" id="GO:0051470">
    <property type="term" value="P:ectoine transmembrane transport"/>
    <property type="evidence" value="ECO:0007669"/>
    <property type="project" value="InterPro"/>
</dbReference>
<dbReference type="PANTHER" id="PTHR35936:SF17">
    <property type="entry name" value="ARGININE-BINDING EXTRACELLULAR PROTEIN ARTP"/>
    <property type="match status" value="1"/>
</dbReference>
<dbReference type="InterPro" id="IPR014337">
    <property type="entry name" value="Ectoine_EhuB"/>
</dbReference>
<dbReference type="RefSeq" id="WP_091443119.1">
    <property type="nucleotide sequence ID" value="NZ_BMMJ01000017.1"/>
</dbReference>
<proteinExistence type="predicted"/>